<dbReference type="CDD" id="cd11056">
    <property type="entry name" value="CYP6-like"/>
    <property type="match status" value="1"/>
</dbReference>
<feature type="binding site" description="axial binding residue" evidence="15">
    <location>
        <position position="450"/>
    </location>
    <ligand>
        <name>heme</name>
        <dbReference type="ChEBI" id="CHEBI:30413"/>
    </ligand>
    <ligandPart>
        <name>Fe</name>
        <dbReference type="ChEBI" id="CHEBI:18248"/>
    </ligandPart>
</feature>
<comment type="subcellular location">
    <subcellularLocation>
        <location evidence="3">Endoplasmic reticulum membrane</location>
        <topology evidence="3">Peripheral membrane protein</topology>
    </subcellularLocation>
    <subcellularLocation>
        <location evidence="2">Microsome membrane</location>
        <topology evidence="2">Peripheral membrane protein</topology>
    </subcellularLocation>
</comment>
<evidence type="ECO:0000256" key="6">
    <source>
        <dbReference type="ARBA" id="ARBA00022617"/>
    </source>
</evidence>
<dbReference type="SUPFAM" id="SSF48264">
    <property type="entry name" value="Cytochrome P450"/>
    <property type="match status" value="1"/>
</dbReference>
<dbReference type="GO" id="GO:0005789">
    <property type="term" value="C:endoplasmic reticulum membrane"/>
    <property type="evidence" value="ECO:0007669"/>
    <property type="project" value="UniProtKB-SubCell"/>
</dbReference>
<sequence length="507" mass="58302">MLFVLFLVIIVLLFLYTTRNLRYWSKRNVKHDFPVPLFGNHFRNLFGIKSLTQLSTELYYKYPEEKVVGYFRGTTPDLVIRDLDIARHVLSVDFVHFYPRALGRNPEIEPLLGNIFHLDGDKWKLLRQRLTPAFTTAKLKAMFPLIINCAEKLHIVGEKIDENGGDFDARELMARFTTEFIGACGFGIEMNSINNEHSAFRELGRYMFSRYLYDIILMGIWELFPEVRNVIRVRKTDIDDAISKIVLSIFEQRNYKPSGRNDFIDLLLELSEKGKIEGESIEHIDSNGVPKHINMELKTMDLIAQVFIFFAAGFETSSSATSFTLYQLALNPDIQSKIQKEIDEVLAKYDNKLCYDSISEFIHLDMAFKEAMRLFPSLGFLHRKCARRYTIPQLGITIDPGVNIIIPIQAIQTDEKYFVNAKEFRPERFADVKNLNKYAYLPFGEGPRACIGARLGQMQSLAGLAAILQKFTVELSDKTPPELPLNPWSNTVQSVKGGIPLKLKRRK</sequence>
<dbReference type="GO" id="GO:0005506">
    <property type="term" value="F:iron ion binding"/>
    <property type="evidence" value="ECO:0007669"/>
    <property type="project" value="InterPro"/>
</dbReference>
<evidence type="ECO:0000256" key="5">
    <source>
        <dbReference type="ARBA" id="ARBA00012109"/>
    </source>
</evidence>
<protein>
    <recommendedName>
        <fullName evidence="5">unspecific monooxygenase</fullName>
        <ecNumber evidence="5">1.14.14.1</ecNumber>
    </recommendedName>
</protein>
<keyword evidence="11 15" id="KW-0408">Iron</keyword>
<dbReference type="Gene3D" id="1.10.630.10">
    <property type="entry name" value="Cytochrome P450"/>
    <property type="match status" value="1"/>
</dbReference>
<keyword evidence="12 16" id="KW-0503">Monooxygenase</keyword>
<name>A0A1V0D9D5_PIERA</name>
<evidence type="ECO:0000256" key="10">
    <source>
        <dbReference type="ARBA" id="ARBA00023002"/>
    </source>
</evidence>
<comment type="similarity">
    <text evidence="4 16">Belongs to the cytochrome P450 family.</text>
</comment>
<dbReference type="PRINTS" id="PR00463">
    <property type="entry name" value="EP450I"/>
</dbReference>
<dbReference type="InterPro" id="IPR050476">
    <property type="entry name" value="Insect_CytP450_Detox"/>
</dbReference>
<evidence type="ECO:0000256" key="11">
    <source>
        <dbReference type="ARBA" id="ARBA00023004"/>
    </source>
</evidence>
<dbReference type="Pfam" id="PF00067">
    <property type="entry name" value="p450"/>
    <property type="match status" value="1"/>
</dbReference>
<dbReference type="InterPro" id="IPR036396">
    <property type="entry name" value="Cyt_P450_sf"/>
</dbReference>
<comment type="cofactor">
    <cofactor evidence="1 15">
        <name>heme</name>
        <dbReference type="ChEBI" id="CHEBI:30413"/>
    </cofactor>
</comment>
<evidence type="ECO:0000256" key="2">
    <source>
        <dbReference type="ARBA" id="ARBA00004174"/>
    </source>
</evidence>
<dbReference type="InterPro" id="IPR002401">
    <property type="entry name" value="Cyt_P450_E_grp-I"/>
</dbReference>
<dbReference type="AlphaFoldDB" id="A0A1V0D9D5"/>
<evidence type="ECO:0000256" key="7">
    <source>
        <dbReference type="ARBA" id="ARBA00022723"/>
    </source>
</evidence>
<dbReference type="PANTHER" id="PTHR24292">
    <property type="entry name" value="CYTOCHROME P450"/>
    <property type="match status" value="1"/>
</dbReference>
<dbReference type="FunFam" id="1.10.630.10:FF:000042">
    <property type="entry name" value="Cytochrome P450"/>
    <property type="match status" value="1"/>
</dbReference>
<dbReference type="GO" id="GO:0020037">
    <property type="term" value="F:heme binding"/>
    <property type="evidence" value="ECO:0007669"/>
    <property type="project" value="InterPro"/>
</dbReference>
<keyword evidence="6 15" id="KW-0349">Heme</keyword>
<keyword evidence="13" id="KW-0472">Membrane</keyword>
<dbReference type="EMBL" id="KY212046">
    <property type="protein sequence ID" value="ARA91610.1"/>
    <property type="molecule type" value="mRNA"/>
</dbReference>
<evidence type="ECO:0000256" key="3">
    <source>
        <dbReference type="ARBA" id="ARBA00004406"/>
    </source>
</evidence>
<comment type="catalytic activity">
    <reaction evidence="14">
        <text>an organic molecule + reduced [NADPH--hemoprotein reductase] + O2 = an alcohol + oxidized [NADPH--hemoprotein reductase] + H2O + H(+)</text>
        <dbReference type="Rhea" id="RHEA:17149"/>
        <dbReference type="Rhea" id="RHEA-COMP:11964"/>
        <dbReference type="Rhea" id="RHEA-COMP:11965"/>
        <dbReference type="ChEBI" id="CHEBI:15377"/>
        <dbReference type="ChEBI" id="CHEBI:15378"/>
        <dbReference type="ChEBI" id="CHEBI:15379"/>
        <dbReference type="ChEBI" id="CHEBI:30879"/>
        <dbReference type="ChEBI" id="CHEBI:57618"/>
        <dbReference type="ChEBI" id="CHEBI:58210"/>
        <dbReference type="ChEBI" id="CHEBI:142491"/>
        <dbReference type="EC" id="1.14.14.1"/>
    </reaction>
</comment>
<evidence type="ECO:0000256" key="13">
    <source>
        <dbReference type="ARBA" id="ARBA00023136"/>
    </source>
</evidence>
<dbReference type="EC" id="1.14.14.1" evidence="5"/>
<keyword evidence="7 15" id="KW-0479">Metal-binding</keyword>
<evidence type="ECO:0000256" key="12">
    <source>
        <dbReference type="ARBA" id="ARBA00023033"/>
    </source>
</evidence>
<proteinExistence type="evidence at transcript level"/>
<dbReference type="InterPro" id="IPR001128">
    <property type="entry name" value="Cyt_P450"/>
</dbReference>
<reference evidence="17" key="1">
    <citation type="submission" date="2016-11" db="EMBL/GenBank/DDBJ databases">
        <title>Identification of cytochrome P450 monooxygenase genes from the cabbage butterfly, Pieris rapae.</title>
        <authorList>
            <person name="Liu S."/>
        </authorList>
    </citation>
    <scope>NUCLEOTIDE SEQUENCE</scope>
    <source>
        <strain evidence="17">SH</strain>
    </source>
</reference>
<evidence type="ECO:0000256" key="4">
    <source>
        <dbReference type="ARBA" id="ARBA00010617"/>
    </source>
</evidence>
<accession>A0A1V0D9D5</accession>
<evidence type="ECO:0000256" key="8">
    <source>
        <dbReference type="ARBA" id="ARBA00022824"/>
    </source>
</evidence>
<keyword evidence="10 16" id="KW-0560">Oxidoreductase</keyword>
<evidence type="ECO:0000256" key="16">
    <source>
        <dbReference type="RuleBase" id="RU000461"/>
    </source>
</evidence>
<dbReference type="InterPro" id="IPR017972">
    <property type="entry name" value="Cyt_P450_CS"/>
</dbReference>
<keyword evidence="9" id="KW-0492">Microsome</keyword>
<dbReference type="PRINTS" id="PR00385">
    <property type="entry name" value="P450"/>
</dbReference>
<evidence type="ECO:0000313" key="17">
    <source>
        <dbReference type="EMBL" id="ARA91610.1"/>
    </source>
</evidence>
<evidence type="ECO:0000256" key="15">
    <source>
        <dbReference type="PIRSR" id="PIRSR602401-1"/>
    </source>
</evidence>
<dbReference type="PROSITE" id="PS00086">
    <property type="entry name" value="CYTOCHROME_P450"/>
    <property type="match status" value="1"/>
</dbReference>
<organism evidence="17">
    <name type="scientific">Pieris rapae</name>
    <name type="common">Small white butterfly</name>
    <name type="synonym">Artogeia rapae</name>
    <dbReference type="NCBI Taxonomy" id="64459"/>
    <lineage>
        <taxon>Eukaryota</taxon>
        <taxon>Metazoa</taxon>
        <taxon>Ecdysozoa</taxon>
        <taxon>Arthropoda</taxon>
        <taxon>Hexapoda</taxon>
        <taxon>Insecta</taxon>
        <taxon>Pterygota</taxon>
        <taxon>Neoptera</taxon>
        <taxon>Endopterygota</taxon>
        <taxon>Lepidoptera</taxon>
        <taxon>Glossata</taxon>
        <taxon>Ditrysia</taxon>
        <taxon>Papilionoidea</taxon>
        <taxon>Pieridae</taxon>
        <taxon>Pierinae</taxon>
        <taxon>Pieris</taxon>
    </lineage>
</organism>
<dbReference type="GO" id="GO:0016712">
    <property type="term" value="F:oxidoreductase activity, acting on paired donors, with incorporation or reduction of molecular oxygen, reduced flavin or flavoprotein as one donor, and incorporation of one atom of oxygen"/>
    <property type="evidence" value="ECO:0007669"/>
    <property type="project" value="UniProtKB-EC"/>
</dbReference>
<evidence type="ECO:0000256" key="1">
    <source>
        <dbReference type="ARBA" id="ARBA00001971"/>
    </source>
</evidence>
<keyword evidence="8" id="KW-0256">Endoplasmic reticulum</keyword>
<evidence type="ECO:0000256" key="14">
    <source>
        <dbReference type="ARBA" id="ARBA00047827"/>
    </source>
</evidence>
<evidence type="ECO:0000256" key="9">
    <source>
        <dbReference type="ARBA" id="ARBA00022848"/>
    </source>
</evidence>
<dbReference type="PANTHER" id="PTHR24292:SF54">
    <property type="entry name" value="CYP9F3-RELATED"/>
    <property type="match status" value="1"/>
</dbReference>